<organism evidence="1 2">
    <name type="scientific">Laodelphax striatellus</name>
    <name type="common">Small brown planthopper</name>
    <name type="synonym">Delphax striatella</name>
    <dbReference type="NCBI Taxonomy" id="195883"/>
    <lineage>
        <taxon>Eukaryota</taxon>
        <taxon>Metazoa</taxon>
        <taxon>Ecdysozoa</taxon>
        <taxon>Arthropoda</taxon>
        <taxon>Hexapoda</taxon>
        <taxon>Insecta</taxon>
        <taxon>Pterygota</taxon>
        <taxon>Neoptera</taxon>
        <taxon>Paraneoptera</taxon>
        <taxon>Hemiptera</taxon>
        <taxon>Auchenorrhyncha</taxon>
        <taxon>Fulgoroidea</taxon>
        <taxon>Delphacidae</taxon>
        <taxon>Criomorphinae</taxon>
        <taxon>Laodelphax</taxon>
    </lineage>
</organism>
<comment type="caution">
    <text evidence="1">The sequence shown here is derived from an EMBL/GenBank/DDBJ whole genome shotgun (WGS) entry which is preliminary data.</text>
</comment>
<sequence length="234" mass="26385">MVFRLEKMTSRAAMLVELAKKSNTSTTDPTVIGLQPKYSNMLLVKENMDMDIDSTEQLTTDQPTVPVPQLYEEEINSGDIGMKTLLHQNEELEDEERINSTEPPTVAVPQLDKEEIQFGHIGMETLLQQNEEVEDEERINSTEPPTVPVPQLDKEEIHFGHIGMETLQQNEDPEDAERIVELNSSDVNISIPSELLDINNIDDFILLDTAGTIDEQVKIIDEDERLVGDLGTRS</sequence>
<name>A0A482WQ41_LAOST</name>
<proteinExistence type="predicted"/>
<evidence type="ECO:0000313" key="1">
    <source>
        <dbReference type="EMBL" id="RZF35697.1"/>
    </source>
</evidence>
<gene>
    <name evidence="1" type="ORF">LSTR_LSTR009565</name>
</gene>
<evidence type="ECO:0000313" key="2">
    <source>
        <dbReference type="Proteomes" id="UP000291343"/>
    </source>
</evidence>
<keyword evidence="2" id="KW-1185">Reference proteome</keyword>
<reference evidence="1 2" key="1">
    <citation type="journal article" date="2017" name="Gigascience">
        <title>Genome sequence of the small brown planthopper, Laodelphax striatellus.</title>
        <authorList>
            <person name="Zhu J."/>
            <person name="Jiang F."/>
            <person name="Wang X."/>
            <person name="Yang P."/>
            <person name="Bao Y."/>
            <person name="Zhao W."/>
            <person name="Wang W."/>
            <person name="Lu H."/>
            <person name="Wang Q."/>
            <person name="Cui N."/>
            <person name="Li J."/>
            <person name="Chen X."/>
            <person name="Luo L."/>
            <person name="Yu J."/>
            <person name="Kang L."/>
            <person name="Cui F."/>
        </authorList>
    </citation>
    <scope>NUCLEOTIDE SEQUENCE [LARGE SCALE GENOMIC DNA]</scope>
    <source>
        <strain evidence="1">Lst14</strain>
    </source>
</reference>
<dbReference type="AlphaFoldDB" id="A0A482WQ41"/>
<protein>
    <submittedName>
        <fullName evidence="1">Uncharacterized protein</fullName>
    </submittedName>
</protein>
<accession>A0A482WQ41</accession>
<dbReference type="Proteomes" id="UP000291343">
    <property type="component" value="Unassembled WGS sequence"/>
</dbReference>
<dbReference type="EMBL" id="QKKF02027689">
    <property type="protein sequence ID" value="RZF35697.1"/>
    <property type="molecule type" value="Genomic_DNA"/>
</dbReference>
<dbReference type="InParanoid" id="A0A482WQ41"/>